<evidence type="ECO:0000313" key="4">
    <source>
        <dbReference type="Proteomes" id="UP001231362"/>
    </source>
</evidence>
<evidence type="ECO:0000259" key="2">
    <source>
        <dbReference type="Pfam" id="PF25164"/>
    </source>
</evidence>
<comment type="caution">
    <text evidence="3">The sequence shown here is derived from an EMBL/GenBank/DDBJ whole genome shotgun (WGS) entry which is preliminary data.</text>
</comment>
<feature type="domain" description="Competence protein CoiA-like N-terminal" evidence="2">
    <location>
        <begin position="38"/>
        <end position="80"/>
    </location>
</feature>
<protein>
    <submittedName>
        <fullName evidence="3">Competence CoiA-like predicted nuclease</fullName>
    </submittedName>
</protein>
<gene>
    <name evidence="3" type="ORF">J2S07_003732</name>
</gene>
<feature type="coiled-coil region" evidence="1">
    <location>
        <begin position="328"/>
        <end position="383"/>
    </location>
</feature>
<organism evidence="3 4">
    <name type="scientific">Anoxybacillus andreesenii</name>
    <dbReference type="NCBI Taxonomy" id="1325932"/>
    <lineage>
        <taxon>Bacteria</taxon>
        <taxon>Bacillati</taxon>
        <taxon>Bacillota</taxon>
        <taxon>Bacilli</taxon>
        <taxon>Bacillales</taxon>
        <taxon>Anoxybacillaceae</taxon>
        <taxon>Anoxybacillus</taxon>
    </lineage>
</organism>
<dbReference type="InterPro" id="IPR057253">
    <property type="entry name" value="CoiA-like_N"/>
</dbReference>
<accession>A0ABT9V904</accession>
<keyword evidence="4" id="KW-1185">Reference proteome</keyword>
<dbReference type="Proteomes" id="UP001231362">
    <property type="component" value="Unassembled WGS sequence"/>
</dbReference>
<dbReference type="RefSeq" id="WP_307151865.1">
    <property type="nucleotide sequence ID" value="NZ_JAUSTU010000026.1"/>
</dbReference>
<evidence type="ECO:0000256" key="1">
    <source>
        <dbReference type="SAM" id="Coils"/>
    </source>
</evidence>
<evidence type="ECO:0000313" key="3">
    <source>
        <dbReference type="EMBL" id="MDQ0157397.1"/>
    </source>
</evidence>
<reference evidence="3 4" key="1">
    <citation type="submission" date="2023-07" db="EMBL/GenBank/DDBJ databases">
        <title>Genomic Encyclopedia of Type Strains, Phase IV (KMG-IV): sequencing the most valuable type-strain genomes for metagenomic binning, comparative biology and taxonomic classification.</title>
        <authorList>
            <person name="Goeker M."/>
        </authorList>
    </citation>
    <scope>NUCLEOTIDE SEQUENCE [LARGE SCALE GENOMIC DNA]</scope>
    <source>
        <strain evidence="3 4">DSM 23948</strain>
    </source>
</reference>
<name>A0ABT9V904_9BACL</name>
<sequence>MILKKKGNNRGEGFLREALHVIDNELYRLPYSTTKEEVNNLKKLADKALFQCPHCNAKLIVKYGDTKGIYFSHRHSEACEESKKIDQAEKRYIRQIERETKIHHTIQAILHDEISNQAKKNTMIKVEFGYRAKPDLKIFPDIWVKVADREFALSIITNVNSLIDNKLSNTISKRHQYFLEQGMEPIWFIEKKEQAIEKEKNSIILWDAELTIAAKTNKDREWDSLLASLMKDKMFFKYFNYPVSTENITIDVRSMYYIYSNEERIVVKIQRFLKDRLVKPYRAFLLGEGYEIPFADAVLIKNEFLLSNPTLEAHCQDEFVQEFKQLQFEFKERLRIEQERKLQEEEKREILMQQILKQEEIKKQQLIQQRLEQEERHRKILKQVSEQKLNSNPETTRVSSYDSLKSLLKERIGLTQSQQMELWTTFMPVIGYKNSDVVWGLFVKNDCKSFGELKIVLQNFISKQSK</sequence>
<dbReference type="Pfam" id="PF25164">
    <property type="entry name" value="CoiA_N"/>
    <property type="match status" value="1"/>
</dbReference>
<dbReference type="EMBL" id="JAUSTU010000026">
    <property type="protein sequence ID" value="MDQ0157397.1"/>
    <property type="molecule type" value="Genomic_DNA"/>
</dbReference>
<keyword evidence="1" id="KW-0175">Coiled coil</keyword>
<proteinExistence type="predicted"/>